<gene>
    <name evidence="3" type="ORF">KUDE01_016351</name>
</gene>
<comment type="caution">
    <text evidence="3">The sequence shown here is derived from an EMBL/GenBank/DDBJ whole genome shotgun (WGS) entry which is preliminary data.</text>
</comment>
<dbReference type="Pfam" id="PF26060">
    <property type="entry name" value="TGFBR3_N"/>
    <property type="match status" value="1"/>
</dbReference>
<dbReference type="Proteomes" id="UP001228049">
    <property type="component" value="Unassembled WGS sequence"/>
</dbReference>
<keyword evidence="3" id="KW-0675">Receptor</keyword>
<reference evidence="3" key="1">
    <citation type="submission" date="2023-04" db="EMBL/GenBank/DDBJ databases">
        <title>Chromosome-level genome of Chaenocephalus aceratus.</title>
        <authorList>
            <person name="Park H."/>
        </authorList>
    </citation>
    <scope>NUCLEOTIDE SEQUENCE</scope>
    <source>
        <strain evidence="3">DE</strain>
        <tissue evidence="3">Muscle</tissue>
    </source>
</reference>
<evidence type="ECO:0000313" key="4">
    <source>
        <dbReference type="Proteomes" id="UP001228049"/>
    </source>
</evidence>
<dbReference type="InterPro" id="IPR058899">
    <property type="entry name" value="TGFBR3/Endoglin-like_N"/>
</dbReference>
<accession>A0AAD9FFH5</accession>
<organism evidence="3 4">
    <name type="scientific">Dissostichus eleginoides</name>
    <name type="common">Patagonian toothfish</name>
    <name type="synonym">Dissostichus amissus</name>
    <dbReference type="NCBI Taxonomy" id="100907"/>
    <lineage>
        <taxon>Eukaryota</taxon>
        <taxon>Metazoa</taxon>
        <taxon>Chordata</taxon>
        <taxon>Craniata</taxon>
        <taxon>Vertebrata</taxon>
        <taxon>Euteleostomi</taxon>
        <taxon>Actinopterygii</taxon>
        <taxon>Neopterygii</taxon>
        <taxon>Teleostei</taxon>
        <taxon>Neoteleostei</taxon>
        <taxon>Acanthomorphata</taxon>
        <taxon>Eupercaria</taxon>
        <taxon>Perciformes</taxon>
        <taxon>Notothenioidei</taxon>
        <taxon>Nototheniidae</taxon>
        <taxon>Dissostichus</taxon>
    </lineage>
</organism>
<evidence type="ECO:0000313" key="3">
    <source>
        <dbReference type="EMBL" id="KAK1896810.1"/>
    </source>
</evidence>
<name>A0AAD9FFH5_DISEL</name>
<protein>
    <submittedName>
        <fullName evidence="3">Transforming growth factor beta receptor type 3</fullName>
    </submittedName>
</protein>
<dbReference type="AlphaFoldDB" id="A0AAD9FFH5"/>
<proteinExistence type="predicted"/>
<dbReference type="EMBL" id="JASDAP010000009">
    <property type="protein sequence ID" value="KAK1896810.1"/>
    <property type="molecule type" value="Genomic_DNA"/>
</dbReference>
<sequence>MIYLRFEDSQAARDSTKARLKHLSRARDLSQETNKITELLITAHCAADKTLTGTELQRPYLLRPVFRSPCELLPVGTGHPVQATLKSYTALSGCASRGTTSLPQEVHIINLRGHVPQGPDSNPAE</sequence>
<evidence type="ECO:0000259" key="2">
    <source>
        <dbReference type="Pfam" id="PF26060"/>
    </source>
</evidence>
<keyword evidence="1" id="KW-0325">Glycoprotein</keyword>
<keyword evidence="4" id="KW-1185">Reference proteome</keyword>
<feature type="non-terminal residue" evidence="3">
    <location>
        <position position="1"/>
    </location>
</feature>
<evidence type="ECO:0000256" key="1">
    <source>
        <dbReference type="ARBA" id="ARBA00023180"/>
    </source>
</evidence>
<feature type="domain" description="TGFBR3/Endoglin-like N-terminal" evidence="2">
    <location>
        <begin position="88"/>
        <end position="114"/>
    </location>
</feature>